<feature type="transmembrane region" description="Helical" evidence="1">
    <location>
        <begin position="20"/>
        <end position="47"/>
    </location>
</feature>
<dbReference type="AlphaFoldDB" id="A0A2S7SXJ7"/>
<evidence type="ECO:0000313" key="2">
    <source>
        <dbReference type="EMBL" id="PQJ11438.1"/>
    </source>
</evidence>
<feature type="transmembrane region" description="Helical" evidence="1">
    <location>
        <begin position="282"/>
        <end position="303"/>
    </location>
</feature>
<keyword evidence="1" id="KW-1133">Transmembrane helix</keyword>
<dbReference type="RefSeq" id="WP_105038317.1">
    <property type="nucleotide sequence ID" value="NZ_PPSL01000002.1"/>
</dbReference>
<dbReference type="EMBL" id="PPSL01000002">
    <property type="protein sequence ID" value="PQJ11438.1"/>
    <property type="molecule type" value="Genomic_DNA"/>
</dbReference>
<dbReference type="Proteomes" id="UP000239872">
    <property type="component" value="Unassembled WGS sequence"/>
</dbReference>
<proteinExistence type="predicted"/>
<evidence type="ECO:0000313" key="3">
    <source>
        <dbReference type="Proteomes" id="UP000239872"/>
    </source>
</evidence>
<feature type="transmembrane region" description="Helical" evidence="1">
    <location>
        <begin position="53"/>
        <end position="74"/>
    </location>
</feature>
<gene>
    <name evidence="2" type="ORF">CJD36_006450</name>
</gene>
<keyword evidence="1" id="KW-0812">Transmembrane</keyword>
<keyword evidence="1" id="KW-0472">Membrane</keyword>
<sequence length="386" mass="44779">MSNSASQRQRKYPIDLVVRVFPITIAAVVLTAFSHVALTIFLAIKFGLPAEAAFAWIFVVGIPLCYYVYFISIIKWQIWAYNSVEDIRELDSMQCLLHQLCIEDYNDKEFWMSKKDIAERKAILERYYGPYQFKDDVNVPNETVVTDVWMGSLFNKGGNLILNDQGIESPNGTYYTWENIWDEEVIVENVMSNQKRHFLSYKVQGERIRLPLNRLGIDYIQLKHALYVYRVRYDVYTQKVANPEIENTKPQYINKPVPYNVGSTLSYVLVITVYKFLKLPQIARVLMAFMLFVTCVGEFMSIAGNHFYHQKLNEHYSGIVTEKKYYQEAHGAKYITVEGHSGDINISNTAIYDTISVGDYISKKEGELKQIIVKEKDTLIFDDEDN</sequence>
<reference evidence="2 3" key="1">
    <citation type="submission" date="2018-01" db="EMBL/GenBank/DDBJ databases">
        <title>A novel member of the phylum Bacteroidetes isolated from glacier ice.</title>
        <authorList>
            <person name="Liu Q."/>
            <person name="Xin Y.-H."/>
        </authorList>
    </citation>
    <scope>NUCLEOTIDE SEQUENCE [LARGE SCALE GENOMIC DNA]</scope>
    <source>
        <strain evidence="2 3">RB1R16</strain>
    </source>
</reference>
<accession>A0A2S7SXJ7</accession>
<protein>
    <submittedName>
        <fullName evidence="2">Uncharacterized protein</fullName>
    </submittedName>
</protein>
<evidence type="ECO:0000256" key="1">
    <source>
        <dbReference type="SAM" id="Phobius"/>
    </source>
</evidence>
<name>A0A2S7SXJ7_9BACT</name>
<keyword evidence="3" id="KW-1185">Reference proteome</keyword>
<organism evidence="2 3">
    <name type="scientific">Flavipsychrobacter stenotrophus</name>
    <dbReference type="NCBI Taxonomy" id="2077091"/>
    <lineage>
        <taxon>Bacteria</taxon>
        <taxon>Pseudomonadati</taxon>
        <taxon>Bacteroidota</taxon>
        <taxon>Chitinophagia</taxon>
        <taxon>Chitinophagales</taxon>
        <taxon>Chitinophagaceae</taxon>
        <taxon>Flavipsychrobacter</taxon>
    </lineage>
</organism>
<comment type="caution">
    <text evidence="2">The sequence shown here is derived from an EMBL/GenBank/DDBJ whole genome shotgun (WGS) entry which is preliminary data.</text>
</comment>
<dbReference type="OrthoDB" id="7172951at2"/>